<feature type="compositionally biased region" description="Polar residues" evidence="4">
    <location>
        <begin position="86"/>
        <end position="96"/>
    </location>
</feature>
<dbReference type="GO" id="GO:0005524">
    <property type="term" value="F:ATP binding"/>
    <property type="evidence" value="ECO:0007669"/>
    <property type="project" value="InterPro"/>
</dbReference>
<dbReference type="OrthoDB" id="21243at2759"/>
<keyword evidence="3" id="KW-0067">ATP-binding</keyword>
<reference evidence="7" key="1">
    <citation type="submission" date="2019-05" db="EMBL/GenBank/DDBJ databases">
        <title>Annotation for the trematode Fasciolopsis buski.</title>
        <authorList>
            <person name="Choi Y.-J."/>
        </authorList>
    </citation>
    <scope>NUCLEOTIDE SEQUENCE</scope>
    <source>
        <strain evidence="7">HT</strain>
        <tissue evidence="7">Whole worm</tissue>
    </source>
</reference>
<dbReference type="GO" id="GO:0000049">
    <property type="term" value="F:tRNA binding"/>
    <property type="evidence" value="ECO:0007669"/>
    <property type="project" value="TreeGrafter"/>
</dbReference>
<dbReference type="PANTHER" id="PTHR42918:SF9">
    <property type="entry name" value="LYSINE--TRNA LIGASE"/>
    <property type="match status" value="1"/>
</dbReference>
<gene>
    <name evidence="7" type="ORF">FBUS_09420</name>
</gene>
<feature type="region of interest" description="Disordered" evidence="4">
    <location>
        <begin position="86"/>
        <end position="213"/>
    </location>
</feature>
<keyword evidence="2" id="KW-0547">Nucleotide-binding</keyword>
<dbReference type="GO" id="GO:0004824">
    <property type="term" value="F:lysine-tRNA ligase activity"/>
    <property type="evidence" value="ECO:0007669"/>
    <property type="project" value="TreeGrafter"/>
</dbReference>
<keyword evidence="5" id="KW-0732">Signal</keyword>
<dbReference type="InterPro" id="IPR006195">
    <property type="entry name" value="aa-tRNA-synth_II"/>
</dbReference>
<evidence type="ECO:0000256" key="4">
    <source>
        <dbReference type="SAM" id="MobiDB-lite"/>
    </source>
</evidence>
<keyword evidence="8" id="KW-1185">Reference proteome</keyword>
<dbReference type="PANTHER" id="PTHR42918">
    <property type="entry name" value="LYSYL-TRNA SYNTHETASE"/>
    <property type="match status" value="1"/>
</dbReference>
<sequence>SHLVKFRCFGSFRIFFCLHVLLFQAKDAGDGEAMPTDEQFLTALGYGLPPTAGWGIGIDRLVMFLTNTNNLKEVILFPAMKPDVQPSSAPQTTSLVNPCRAAASSTATTTVESSARNEEIPAGDETKSFPEVSSAEKNTQAQPIVKEDPVQATKDTPEASESTGTPKPISSTDKQDSEFPALSHTTPPRTAADPGSKLGGKGSSGKKKKGRKT</sequence>
<feature type="compositionally biased region" description="Low complexity" evidence="4">
    <location>
        <begin position="101"/>
        <end position="114"/>
    </location>
</feature>
<dbReference type="EMBL" id="LUCM01011827">
    <property type="protein sequence ID" value="KAA0183403.1"/>
    <property type="molecule type" value="Genomic_DNA"/>
</dbReference>
<evidence type="ECO:0000256" key="3">
    <source>
        <dbReference type="ARBA" id="ARBA00022840"/>
    </source>
</evidence>
<feature type="domain" description="Aminoacyl-transfer RNA synthetases class-II family profile" evidence="6">
    <location>
        <begin position="49"/>
        <end position="82"/>
    </location>
</feature>
<accession>A0A8E0VCE2</accession>
<feature type="compositionally biased region" description="Basic and acidic residues" evidence="4">
    <location>
        <begin position="115"/>
        <end position="128"/>
    </location>
</feature>
<dbReference type="AlphaFoldDB" id="A0A8E0VCE2"/>
<dbReference type="PROSITE" id="PS50862">
    <property type="entry name" value="AA_TRNA_LIGASE_II"/>
    <property type="match status" value="1"/>
</dbReference>
<evidence type="ECO:0000256" key="1">
    <source>
        <dbReference type="ARBA" id="ARBA00022598"/>
    </source>
</evidence>
<dbReference type="InterPro" id="IPR045864">
    <property type="entry name" value="aa-tRNA-synth_II/BPL/LPL"/>
</dbReference>
<evidence type="ECO:0000313" key="7">
    <source>
        <dbReference type="EMBL" id="KAA0183403.1"/>
    </source>
</evidence>
<keyword evidence="1 7" id="KW-0436">Ligase</keyword>
<feature type="compositionally biased region" description="Polar residues" evidence="4">
    <location>
        <begin position="159"/>
        <end position="172"/>
    </location>
</feature>
<evidence type="ECO:0000259" key="6">
    <source>
        <dbReference type="PROSITE" id="PS50862"/>
    </source>
</evidence>
<feature type="non-terminal residue" evidence="7">
    <location>
        <position position="1"/>
    </location>
</feature>
<protein>
    <submittedName>
        <fullName evidence="7">Lysine--tRNA ligase</fullName>
    </submittedName>
</protein>
<dbReference type="Gene3D" id="3.30.930.10">
    <property type="entry name" value="Bira Bifunctional Protein, Domain 2"/>
    <property type="match status" value="1"/>
</dbReference>
<dbReference type="GO" id="GO:0006430">
    <property type="term" value="P:lysyl-tRNA aminoacylation"/>
    <property type="evidence" value="ECO:0007669"/>
    <property type="project" value="TreeGrafter"/>
</dbReference>
<dbReference type="InterPro" id="IPR004364">
    <property type="entry name" value="Aa-tRNA-synt_II"/>
</dbReference>
<evidence type="ECO:0000313" key="8">
    <source>
        <dbReference type="Proteomes" id="UP000728185"/>
    </source>
</evidence>
<dbReference type="Pfam" id="PF00152">
    <property type="entry name" value="tRNA-synt_2"/>
    <property type="match status" value="1"/>
</dbReference>
<organism evidence="7 8">
    <name type="scientific">Fasciolopsis buskii</name>
    <dbReference type="NCBI Taxonomy" id="27845"/>
    <lineage>
        <taxon>Eukaryota</taxon>
        <taxon>Metazoa</taxon>
        <taxon>Spiralia</taxon>
        <taxon>Lophotrochozoa</taxon>
        <taxon>Platyhelminthes</taxon>
        <taxon>Trematoda</taxon>
        <taxon>Digenea</taxon>
        <taxon>Plagiorchiida</taxon>
        <taxon>Echinostomata</taxon>
        <taxon>Echinostomatoidea</taxon>
        <taxon>Fasciolidae</taxon>
        <taxon>Fasciolopsis</taxon>
    </lineage>
</organism>
<feature type="chain" id="PRO_5034209621" evidence="5">
    <location>
        <begin position="29"/>
        <end position="213"/>
    </location>
</feature>
<dbReference type="Proteomes" id="UP000728185">
    <property type="component" value="Unassembled WGS sequence"/>
</dbReference>
<feature type="signal peptide" evidence="5">
    <location>
        <begin position="1"/>
        <end position="28"/>
    </location>
</feature>
<comment type="caution">
    <text evidence="7">The sequence shown here is derived from an EMBL/GenBank/DDBJ whole genome shotgun (WGS) entry which is preliminary data.</text>
</comment>
<feature type="compositionally biased region" description="Basic residues" evidence="4">
    <location>
        <begin position="204"/>
        <end position="213"/>
    </location>
</feature>
<evidence type="ECO:0000256" key="2">
    <source>
        <dbReference type="ARBA" id="ARBA00022741"/>
    </source>
</evidence>
<dbReference type="SUPFAM" id="SSF55681">
    <property type="entry name" value="Class II aaRS and biotin synthetases"/>
    <property type="match status" value="1"/>
</dbReference>
<evidence type="ECO:0000256" key="5">
    <source>
        <dbReference type="SAM" id="SignalP"/>
    </source>
</evidence>
<proteinExistence type="predicted"/>
<dbReference type="GO" id="GO:0005829">
    <property type="term" value="C:cytosol"/>
    <property type="evidence" value="ECO:0007669"/>
    <property type="project" value="TreeGrafter"/>
</dbReference>
<name>A0A8E0VCE2_9TREM</name>